<dbReference type="GO" id="GO:0004386">
    <property type="term" value="F:helicase activity"/>
    <property type="evidence" value="ECO:0007669"/>
    <property type="project" value="InterPro"/>
</dbReference>
<dbReference type="InterPro" id="IPR050180">
    <property type="entry name" value="RNR_Ribonuclease"/>
</dbReference>
<dbReference type="Gene3D" id="3.40.50.300">
    <property type="entry name" value="P-loop containing nucleotide triphosphate hydrolases"/>
    <property type="match status" value="1"/>
</dbReference>
<dbReference type="Proteomes" id="UP001195483">
    <property type="component" value="Unassembled WGS sequence"/>
</dbReference>
<dbReference type="InterPro" id="IPR027417">
    <property type="entry name" value="P-loop_NTPase"/>
</dbReference>
<organism evidence="2 3">
    <name type="scientific">Potamilus streckersoni</name>
    <dbReference type="NCBI Taxonomy" id="2493646"/>
    <lineage>
        <taxon>Eukaryota</taxon>
        <taxon>Metazoa</taxon>
        <taxon>Spiralia</taxon>
        <taxon>Lophotrochozoa</taxon>
        <taxon>Mollusca</taxon>
        <taxon>Bivalvia</taxon>
        <taxon>Autobranchia</taxon>
        <taxon>Heteroconchia</taxon>
        <taxon>Palaeoheterodonta</taxon>
        <taxon>Unionida</taxon>
        <taxon>Unionoidea</taxon>
        <taxon>Unionidae</taxon>
        <taxon>Ambleminae</taxon>
        <taxon>Lampsilini</taxon>
        <taxon>Potamilus</taxon>
    </lineage>
</organism>
<reference evidence="2" key="2">
    <citation type="journal article" date="2021" name="Genome Biol. Evol.">
        <title>Developing a high-quality reference genome for a parasitic bivalve with doubly uniparental inheritance (Bivalvia: Unionida).</title>
        <authorList>
            <person name="Smith C.H."/>
        </authorList>
    </citation>
    <scope>NUCLEOTIDE SEQUENCE</scope>
    <source>
        <strain evidence="2">CHS0354</strain>
        <tissue evidence="2">Mantle</tissue>
    </source>
</reference>
<gene>
    <name evidence="2" type="ORF">CHS0354_036692</name>
</gene>
<name>A0AAE0THV7_9BIVA</name>
<dbReference type="InterPro" id="IPR001900">
    <property type="entry name" value="RNase_II/R"/>
</dbReference>
<comment type="caution">
    <text evidence="2">The sequence shown here is derived from an EMBL/GenBank/DDBJ whole genome shotgun (WGS) entry which is preliminary data.</text>
</comment>
<evidence type="ECO:0000259" key="1">
    <source>
        <dbReference type="SMART" id="SM00955"/>
    </source>
</evidence>
<reference evidence="2" key="1">
    <citation type="journal article" date="2021" name="Genome Biol. Evol.">
        <title>A High-Quality Reference Genome for a Parasitic Bivalve with Doubly Uniparental Inheritance (Bivalvia: Unionida).</title>
        <authorList>
            <person name="Smith C.H."/>
        </authorList>
    </citation>
    <scope>NUCLEOTIDE SEQUENCE</scope>
    <source>
        <strain evidence="2">CHS0354</strain>
    </source>
</reference>
<evidence type="ECO:0000313" key="2">
    <source>
        <dbReference type="EMBL" id="KAK3609923.1"/>
    </source>
</evidence>
<dbReference type="SMART" id="SM00955">
    <property type="entry name" value="RNB"/>
    <property type="match status" value="1"/>
</dbReference>
<dbReference type="PANTHER" id="PTHR23355:SF9">
    <property type="entry name" value="DIS3-LIKE EXONUCLEASE 2"/>
    <property type="match status" value="1"/>
</dbReference>
<dbReference type="Pfam" id="PF13086">
    <property type="entry name" value="AAA_11"/>
    <property type="match status" value="1"/>
</dbReference>
<dbReference type="InterPro" id="IPR012340">
    <property type="entry name" value="NA-bd_OB-fold"/>
</dbReference>
<protein>
    <recommendedName>
        <fullName evidence="1">RNB domain-containing protein</fullName>
    </recommendedName>
</protein>
<dbReference type="EMBL" id="JAEAOA010002145">
    <property type="protein sequence ID" value="KAK3609923.1"/>
    <property type="molecule type" value="Genomic_DNA"/>
</dbReference>
<evidence type="ECO:0000313" key="3">
    <source>
        <dbReference type="Proteomes" id="UP001195483"/>
    </source>
</evidence>
<sequence length="1422" mass="163675">MNVSKMISERSKETQIKQAVLSVPVEIPDNLCSCAVTQTPEEWSDSDQDITKSDVSIEDIQERPCIENFYERSLHCADQSRVMDDIDLIKLLSSGLQLSPRFIDKFRKRRNHRKYYENELNALELEKRVNLNGMKYKKCKIKIQSAHIANCTPLDTTDPIKTIIISGRAKAGQARTDDEVVVELIDEKGQSASETRRYGKVLGTLKRCRNENVDHPLFLCTLDPNESHLAIPLCKTVPKIHLVTNQVKKRYGNKKQFKVEKYRYDKERQELKFDKITDITPETKRNTLYIVAFITWNQYDVYPCGAVIDLLASGGDIDSSLRILDIQHNVQTTYLPETVEETKTIIDKDSTGESLGDDLSHRRHINEVKVFTIDPPGSHDLDDALSIEYSDDMYKVGVHIADVSVYVTKGSRIDAEVQRRTTSFYPGLRSARHMLPEPLSIDLCSLLPEKKRPCLSVFFKFNKEAKLIEKPTVLKTIVCSSKQMTYQDVQEIIESGKSDDEEIAQAIQYLFLLARQMRKQRLNDSMFFLPIECKSNGNVGRESEAHFLVEEFMILTNKTISELLMTRFPNVVPLRRQGEPNNEEIKQWLNNEKEIVDIVLALQGKRIAGNKVPSFRSVSTCSRKFLTVQDWIWRVLTSEDDNELDTLSLQQNVQRYMRTDEIHPLQCLAYHGWISHQESAEYVCSGVVANPENGRHFNLDIYPYTHFTSPIRRYSDLIAHRLVHSMIEGKDSAYQQTEIKELCVHINTVQQRQKAYEKNCEILKLSLRLKTKPIMFNCFIDDVSDSSISLCIPSMKFKTEHSNTIAVRLLDPNKNPKIIKDVKFPYDLVRLEWRKRLYDARGYSSCIAQPKTQGETKEAQRIDPNRHGVSIPLSRWAQALQSVLENKMHDLKSVFANIAQDVVKLPTSVDTVRDVSTETHDGIVQPFTSFSITLTHGQIVKVQMAADMQNGILSPYPQLLFITENVQFCLQHMKDPIECLTQYAANSTSPKYSSIKEYNAIWLPLMQMESAMTSVRNEKNFTIHNVPIKFKYRTGQFRLSIPFCHKRNIDLTKSDNHSESNEEQCEDSEVDIQGANGWICVRHKLPHLGDDNDSAAFWVAHGEIASVNRNKDKQRLTITFEFHPMSPPVPRIVDRQPSTIELLIKTDFHRRMERCLKSLDTEKREDELALKIARFLKMPQLDEDCLKVVATVNLEVDTTDCQPIARMLPRNNTNQKHAIKKALTSTFSLIHGPPGTGKSYTGIKLLYLFSEINKVHERRDGKKRHVIFCGPSNKSVDLVARLSKERLGSKCPKLVRIYGETIENIDFPISGRILLSEKSLKDTKSDENLRDISMHYLIRQDGKRYASDLKAFDQKYKRKGNTLTLEEFNEYKSLRYKAREEELKQHEVILCTTAVATSRFLHDCKFNRNTYVIISTEQRMFV</sequence>
<reference evidence="2" key="3">
    <citation type="submission" date="2023-05" db="EMBL/GenBank/DDBJ databases">
        <authorList>
            <person name="Smith C.H."/>
        </authorList>
    </citation>
    <scope>NUCLEOTIDE SEQUENCE</scope>
    <source>
        <strain evidence="2">CHS0354</strain>
        <tissue evidence="2">Mantle</tissue>
    </source>
</reference>
<dbReference type="GO" id="GO:0000932">
    <property type="term" value="C:P-body"/>
    <property type="evidence" value="ECO:0007669"/>
    <property type="project" value="TreeGrafter"/>
</dbReference>
<dbReference type="GO" id="GO:0003723">
    <property type="term" value="F:RNA binding"/>
    <property type="evidence" value="ECO:0007669"/>
    <property type="project" value="InterPro"/>
</dbReference>
<proteinExistence type="predicted"/>
<accession>A0AAE0THV7</accession>
<dbReference type="PANTHER" id="PTHR23355">
    <property type="entry name" value="RIBONUCLEASE"/>
    <property type="match status" value="1"/>
</dbReference>
<keyword evidence="3" id="KW-1185">Reference proteome</keyword>
<dbReference type="SUPFAM" id="SSF50249">
    <property type="entry name" value="Nucleic acid-binding proteins"/>
    <property type="match status" value="2"/>
</dbReference>
<dbReference type="GO" id="GO:0006402">
    <property type="term" value="P:mRNA catabolic process"/>
    <property type="evidence" value="ECO:0007669"/>
    <property type="project" value="TreeGrafter"/>
</dbReference>
<dbReference type="GO" id="GO:0000175">
    <property type="term" value="F:3'-5'-RNA exonuclease activity"/>
    <property type="evidence" value="ECO:0007669"/>
    <property type="project" value="TreeGrafter"/>
</dbReference>
<dbReference type="GO" id="GO:0010587">
    <property type="term" value="P:miRNA catabolic process"/>
    <property type="evidence" value="ECO:0007669"/>
    <property type="project" value="TreeGrafter"/>
</dbReference>
<dbReference type="SUPFAM" id="SSF52540">
    <property type="entry name" value="P-loop containing nucleoside triphosphate hydrolases"/>
    <property type="match status" value="1"/>
</dbReference>
<dbReference type="InterPro" id="IPR056787">
    <property type="entry name" value="OB_HELZ2"/>
</dbReference>
<dbReference type="Pfam" id="PF00773">
    <property type="entry name" value="RNB"/>
    <property type="match status" value="1"/>
</dbReference>
<feature type="domain" description="RNB" evidence="1">
    <location>
        <begin position="362"/>
        <end position="729"/>
    </location>
</feature>
<dbReference type="Pfam" id="PF25049">
    <property type="entry name" value="OB_HELZ2"/>
    <property type="match status" value="1"/>
</dbReference>
<dbReference type="InterPro" id="IPR041677">
    <property type="entry name" value="DNA2/NAM7_AAA_11"/>
</dbReference>